<dbReference type="AlphaFoldDB" id="F8NIH6"/>
<sequence length="54" mass="6269">MRVSLQEVVLMVRRNRRTMGPELNSMYGCAVEARFAEDQQRQRKVDLLNVEGST</sequence>
<evidence type="ECO:0000313" key="1">
    <source>
        <dbReference type="EMBL" id="EGO29525.1"/>
    </source>
</evidence>
<dbReference type="KEGG" id="sla:SERLADRAFT_457367"/>
<dbReference type="Proteomes" id="UP000008064">
    <property type="component" value="Unassembled WGS sequence"/>
</dbReference>
<dbReference type="EMBL" id="GL945429">
    <property type="protein sequence ID" value="EGO29525.1"/>
    <property type="molecule type" value="Genomic_DNA"/>
</dbReference>
<reference evidence="1" key="1">
    <citation type="submission" date="2011-04" db="EMBL/GenBank/DDBJ databases">
        <title>Evolution of plant cell wall degrading machinery underlies the functional diversity of forest fungi.</title>
        <authorList>
            <consortium name="US DOE Joint Genome Institute (JGI-PGF)"/>
            <person name="Eastwood D.C."/>
            <person name="Floudas D."/>
            <person name="Binder M."/>
            <person name="Majcherczyk A."/>
            <person name="Schneider P."/>
            <person name="Aerts A."/>
            <person name="Asiegbu F.O."/>
            <person name="Baker S.E."/>
            <person name="Barry K."/>
            <person name="Bendiksby M."/>
            <person name="Blumentritt M."/>
            <person name="Coutinho P.M."/>
            <person name="Cullen D."/>
            <person name="Cullen D."/>
            <person name="Gathman A."/>
            <person name="Goodell B."/>
            <person name="Henrissat B."/>
            <person name="Ihrmark K."/>
            <person name="Kauserud H."/>
            <person name="Kohler A."/>
            <person name="LaButti K."/>
            <person name="Lapidus A."/>
            <person name="Lavin J.L."/>
            <person name="Lee Y.-H."/>
            <person name="Lindquist E."/>
            <person name="Lilly W."/>
            <person name="Lucas S."/>
            <person name="Morin E."/>
            <person name="Murat C."/>
            <person name="Oguiza J.A."/>
            <person name="Park J."/>
            <person name="Pisabarro A.G."/>
            <person name="Riley R."/>
            <person name="Rosling A."/>
            <person name="Salamov A."/>
            <person name="Schmidt O."/>
            <person name="Schmutz J."/>
            <person name="Skrede I."/>
            <person name="Stenlid J."/>
            <person name="Wiebenga A."/>
            <person name="Xie X."/>
            <person name="Kues U."/>
            <person name="Hibbett D.S."/>
            <person name="Hoffmeister D."/>
            <person name="Hogberg N."/>
            <person name="Martin F."/>
            <person name="Grigoriev I.V."/>
            <person name="Watkinson S.C."/>
        </authorList>
    </citation>
    <scope>NUCLEOTIDE SEQUENCE</scope>
    <source>
        <strain evidence="1">S7.9</strain>
    </source>
</reference>
<dbReference type="HOGENOM" id="CLU_3051839_0_0_1"/>
<proteinExistence type="predicted"/>
<accession>F8NIH6</accession>
<gene>
    <name evidence="1" type="ORF">SERLADRAFT_457367</name>
</gene>
<organism>
    <name type="scientific">Serpula lacrymans var. lacrymans (strain S7.9)</name>
    <name type="common">Dry rot fungus</name>
    <dbReference type="NCBI Taxonomy" id="578457"/>
    <lineage>
        <taxon>Eukaryota</taxon>
        <taxon>Fungi</taxon>
        <taxon>Dikarya</taxon>
        <taxon>Basidiomycota</taxon>
        <taxon>Agaricomycotina</taxon>
        <taxon>Agaricomycetes</taxon>
        <taxon>Agaricomycetidae</taxon>
        <taxon>Boletales</taxon>
        <taxon>Coniophorineae</taxon>
        <taxon>Serpulaceae</taxon>
        <taxon>Serpula</taxon>
    </lineage>
</organism>
<name>F8NIH6_SERL9</name>
<protein>
    <submittedName>
        <fullName evidence="1">Uncharacterized protein</fullName>
    </submittedName>
</protein>
<dbReference type="GeneID" id="18817516"/>
<dbReference type="RefSeq" id="XP_007313767.1">
    <property type="nucleotide sequence ID" value="XM_007313705.1"/>
</dbReference>